<dbReference type="InterPro" id="IPR001623">
    <property type="entry name" value="DnaJ_domain"/>
</dbReference>
<dbReference type="PANTHER" id="PTHR24078">
    <property type="entry name" value="DNAJ HOMOLOG SUBFAMILY C MEMBER"/>
    <property type="match status" value="1"/>
</dbReference>
<feature type="domain" description="J" evidence="2">
    <location>
        <begin position="4"/>
        <end position="89"/>
    </location>
</feature>
<evidence type="ECO:0000313" key="3">
    <source>
        <dbReference type="EMBL" id="CAG7818991.1"/>
    </source>
</evidence>
<reference evidence="3" key="1">
    <citation type="submission" date="2021-06" db="EMBL/GenBank/DDBJ databases">
        <authorList>
            <person name="Hodson N. C."/>
            <person name="Mongue J. A."/>
            <person name="Jaron S. K."/>
        </authorList>
    </citation>
    <scope>NUCLEOTIDE SEQUENCE</scope>
</reference>
<dbReference type="AlphaFoldDB" id="A0A8J2KSJ3"/>
<dbReference type="InterPro" id="IPR018253">
    <property type="entry name" value="DnaJ_domain_CS"/>
</dbReference>
<dbReference type="PROSITE" id="PS50076">
    <property type="entry name" value="DNAJ_2"/>
    <property type="match status" value="1"/>
</dbReference>
<evidence type="ECO:0000313" key="4">
    <source>
        <dbReference type="Proteomes" id="UP000708208"/>
    </source>
</evidence>
<comment type="caution">
    <text evidence="3">The sequence shown here is derived from an EMBL/GenBank/DDBJ whole genome shotgun (WGS) entry which is preliminary data.</text>
</comment>
<dbReference type="PROSITE" id="PS00636">
    <property type="entry name" value="DNAJ_1"/>
    <property type="match status" value="1"/>
</dbReference>
<dbReference type="Pfam" id="PF01556">
    <property type="entry name" value="DnaJ_C"/>
    <property type="match status" value="1"/>
</dbReference>
<dbReference type="OrthoDB" id="550424at2759"/>
<organism evidence="3 4">
    <name type="scientific">Allacma fusca</name>
    <dbReference type="NCBI Taxonomy" id="39272"/>
    <lineage>
        <taxon>Eukaryota</taxon>
        <taxon>Metazoa</taxon>
        <taxon>Ecdysozoa</taxon>
        <taxon>Arthropoda</taxon>
        <taxon>Hexapoda</taxon>
        <taxon>Collembola</taxon>
        <taxon>Symphypleona</taxon>
        <taxon>Sminthuridae</taxon>
        <taxon>Allacma</taxon>
    </lineage>
</organism>
<dbReference type="FunFam" id="2.60.260.20:FF:000006">
    <property type="entry name" value="DnaJ subfamily B member 13"/>
    <property type="match status" value="1"/>
</dbReference>
<dbReference type="Proteomes" id="UP000708208">
    <property type="component" value="Unassembled WGS sequence"/>
</dbReference>
<dbReference type="InterPro" id="IPR051339">
    <property type="entry name" value="DnaJ_subfamily_B"/>
</dbReference>
<keyword evidence="4" id="KW-1185">Reference proteome</keyword>
<dbReference type="EMBL" id="CAJVCH010436173">
    <property type="protein sequence ID" value="CAG7818991.1"/>
    <property type="molecule type" value="Genomic_DNA"/>
</dbReference>
<dbReference type="SMART" id="SM00271">
    <property type="entry name" value="DnaJ"/>
    <property type="match status" value="1"/>
</dbReference>
<dbReference type="FunFam" id="2.60.260.20:FF:000002">
    <property type="entry name" value="Dnaj homolog subfamily b member"/>
    <property type="match status" value="1"/>
</dbReference>
<dbReference type="CDD" id="cd10747">
    <property type="entry name" value="DnaJ_C"/>
    <property type="match status" value="1"/>
</dbReference>
<accession>A0A8J2KSJ3</accession>
<protein>
    <recommendedName>
        <fullName evidence="2">J domain-containing protein</fullName>
    </recommendedName>
</protein>
<dbReference type="CDD" id="cd06257">
    <property type="entry name" value="DnaJ"/>
    <property type="match status" value="1"/>
</dbReference>
<sequence length="375" mass="41709">MGLDFYRVLFIPRDATDKEIKQAYKKMALLHHPQRVKVERPITPSVRAKEQRLRQEQQALESLQIFHLVSEAYEVLIDPIKRAIYDNFGESGLKEGLPSANGFIEPYAYHGDPYKTFKEFFGTASPFVDLIEAACMPADVHAASDSSGGGGGGFRAKQAAVFRDLWLTLEEIYTGCIKKVMICKKILTEDGQSTEVREKVLTITLEPGTPAGAEFVFPDEGDQGPNIQPADIVFVIREQRHEVYERDGNNIIYKACVNLCETLCGITLPIVTLDKRSFNVSVVHIIRPGYEKVVKGEGFPVFGEVGNKGDLIIQFEVKYPHTLTQAQKKVVKAALDCSIQTIPSSVSCYKKRLPETYPAKSILCPPPPADPCANN</sequence>
<dbReference type="GO" id="GO:0051087">
    <property type="term" value="F:protein-folding chaperone binding"/>
    <property type="evidence" value="ECO:0007669"/>
    <property type="project" value="TreeGrafter"/>
</dbReference>
<dbReference type="PANTHER" id="PTHR24078:SF519">
    <property type="entry name" value="DNAJ HOMOLOG SUBFAMILY B MEMBER 13"/>
    <property type="match status" value="1"/>
</dbReference>
<name>A0A8J2KSJ3_9HEXA</name>
<dbReference type="Pfam" id="PF00226">
    <property type="entry name" value="DnaJ"/>
    <property type="match status" value="1"/>
</dbReference>
<dbReference type="GO" id="GO:0005829">
    <property type="term" value="C:cytosol"/>
    <property type="evidence" value="ECO:0007669"/>
    <property type="project" value="TreeGrafter"/>
</dbReference>
<evidence type="ECO:0000259" key="2">
    <source>
        <dbReference type="PROSITE" id="PS50076"/>
    </source>
</evidence>
<evidence type="ECO:0000256" key="1">
    <source>
        <dbReference type="ARBA" id="ARBA00023186"/>
    </source>
</evidence>
<gene>
    <name evidence="3" type="ORF">AFUS01_LOCUS29465</name>
</gene>
<dbReference type="GO" id="GO:0051082">
    <property type="term" value="F:unfolded protein binding"/>
    <property type="evidence" value="ECO:0007669"/>
    <property type="project" value="TreeGrafter"/>
</dbReference>
<keyword evidence="1" id="KW-0143">Chaperone</keyword>
<proteinExistence type="predicted"/>
<dbReference type="InterPro" id="IPR002939">
    <property type="entry name" value="DnaJ_C"/>
</dbReference>